<keyword evidence="1" id="KW-0812">Transmembrane</keyword>
<name>A0A0S7WQ83_UNCT6</name>
<keyword evidence="1" id="KW-1133">Transmembrane helix</keyword>
<gene>
    <name evidence="2" type="ORF">AMJ39_08390</name>
</gene>
<organism evidence="2 3">
    <name type="scientific">candidate division TA06 bacterium DG_24</name>
    <dbReference type="NCBI Taxonomy" id="1703770"/>
    <lineage>
        <taxon>Bacteria</taxon>
        <taxon>Bacteria division TA06</taxon>
    </lineage>
</organism>
<protein>
    <submittedName>
        <fullName evidence="2">Uncharacterized protein</fullName>
    </submittedName>
</protein>
<proteinExistence type="predicted"/>
<keyword evidence="1" id="KW-0472">Membrane</keyword>
<dbReference type="Proteomes" id="UP000052008">
    <property type="component" value="Unassembled WGS sequence"/>
</dbReference>
<dbReference type="EMBL" id="LIZS01000071">
    <property type="protein sequence ID" value="KPJ52211.1"/>
    <property type="molecule type" value="Genomic_DNA"/>
</dbReference>
<dbReference type="AlphaFoldDB" id="A0A0S7WQ83"/>
<dbReference type="STRING" id="1703770.AMJ39_08390"/>
<evidence type="ECO:0000256" key="1">
    <source>
        <dbReference type="SAM" id="Phobius"/>
    </source>
</evidence>
<dbReference type="PATRIC" id="fig|1703770.3.peg.591"/>
<evidence type="ECO:0000313" key="3">
    <source>
        <dbReference type="Proteomes" id="UP000052008"/>
    </source>
</evidence>
<sequence length="573" mass="62943">MKTSLTQRARERREGGFILVIALMLTMLVALLGAAFLAYIPYELRRTDQATGRDVALEAADAGIQDVIQHLIQDVLWHGYEDPDDPIVLTDEESGQAISAYVLDVHPGVDSLDKNLSPREVLQGIPLGYDPGGMKRIGIISTGFKLTRDGHVRMRGGLPDPNYGRRLFALVVTVSPSDYVLYTGGDLTLVNGGVWNGKIHSNGLLSIDNYSTVPGVNDTIYLHAPISSPAVPSFGGSIYPYTGPHDPRIVSTATPPFVNTGVLPMPYIDLTDDGPFMQATQANPDSGYYGGGIRRFDRWNENDEYGLWLGELSEGGLFAQSFIQSTGPNPGDTLRVIERQLGSGEWKQWWVQREGAHNTVTLTAVDSLYNPLDERYAYQAVPQNFHPDNPAEEGGVIFVDDGAAIVGDIMVDGRVSICCGAEDPGAWKGKILINGNIKYSDVDYDTEPPIRPPETKERPCGLGLFATDDILIADRRYEFAGIPGAPDTLVVSAQIISEQGVFRGQYHHLPEVPSVWDRNFTLVGGIAAYQTPELSRAYGRRSYNYDDNLTRVKLPALPRIVYLYPGSWRILPM</sequence>
<accession>A0A0S7WQ83</accession>
<evidence type="ECO:0000313" key="2">
    <source>
        <dbReference type="EMBL" id="KPJ52211.1"/>
    </source>
</evidence>
<comment type="caution">
    <text evidence="2">The sequence shown here is derived from an EMBL/GenBank/DDBJ whole genome shotgun (WGS) entry which is preliminary data.</text>
</comment>
<feature type="transmembrane region" description="Helical" evidence="1">
    <location>
        <begin position="16"/>
        <end position="40"/>
    </location>
</feature>
<reference evidence="2 3" key="1">
    <citation type="journal article" date="2015" name="Microbiome">
        <title>Genomic resolution of linkages in carbon, nitrogen, and sulfur cycling among widespread estuary sediment bacteria.</title>
        <authorList>
            <person name="Baker B.J."/>
            <person name="Lazar C.S."/>
            <person name="Teske A.P."/>
            <person name="Dick G.J."/>
        </authorList>
    </citation>
    <scope>NUCLEOTIDE SEQUENCE [LARGE SCALE GENOMIC DNA]</scope>
    <source>
        <strain evidence="2">DG_24</strain>
    </source>
</reference>